<feature type="compositionally biased region" description="Polar residues" evidence="1">
    <location>
        <begin position="457"/>
        <end position="467"/>
    </location>
</feature>
<name>A0A0E9NKQ2_SAICN</name>
<dbReference type="SUPFAM" id="SSF48452">
    <property type="entry name" value="TPR-like"/>
    <property type="match status" value="1"/>
</dbReference>
<gene>
    <name evidence="2" type="ORF">G7K_4416-t1</name>
</gene>
<feature type="region of interest" description="Disordered" evidence="1">
    <location>
        <begin position="457"/>
        <end position="498"/>
    </location>
</feature>
<dbReference type="Proteomes" id="UP000033140">
    <property type="component" value="Unassembled WGS sequence"/>
</dbReference>
<organism evidence="2 3">
    <name type="scientific">Saitoella complicata (strain BCRC 22490 / CBS 7301 / JCM 7358 / NBRC 10748 / NRRL Y-17804)</name>
    <dbReference type="NCBI Taxonomy" id="698492"/>
    <lineage>
        <taxon>Eukaryota</taxon>
        <taxon>Fungi</taxon>
        <taxon>Dikarya</taxon>
        <taxon>Ascomycota</taxon>
        <taxon>Taphrinomycotina</taxon>
        <taxon>Taphrinomycotina incertae sedis</taxon>
        <taxon>Saitoella</taxon>
    </lineage>
</organism>
<accession>A0A0E9NKQ2</accession>
<comment type="caution">
    <text evidence="2">The sequence shown here is derived from an EMBL/GenBank/DDBJ whole genome shotgun (WGS) entry which is preliminary data.</text>
</comment>
<proteinExistence type="predicted"/>
<dbReference type="InterPro" id="IPR032675">
    <property type="entry name" value="LRR_dom_sf"/>
</dbReference>
<reference evidence="2 3" key="3">
    <citation type="journal article" date="2015" name="Genome Announc.">
        <title>Draft Genome Sequence of the Archiascomycetous Yeast Saitoella complicata.</title>
        <authorList>
            <person name="Yamauchi K."/>
            <person name="Kondo S."/>
            <person name="Hamamoto M."/>
            <person name="Takahashi Y."/>
            <person name="Ogura Y."/>
            <person name="Hayashi T."/>
            <person name="Nishida H."/>
        </authorList>
    </citation>
    <scope>NUCLEOTIDE SEQUENCE [LARGE SCALE GENOMIC DNA]</scope>
    <source>
        <strain evidence="2 3">NRRL Y-17804</strain>
    </source>
</reference>
<evidence type="ECO:0000256" key="1">
    <source>
        <dbReference type="SAM" id="MobiDB-lite"/>
    </source>
</evidence>
<reference evidence="2 3" key="2">
    <citation type="journal article" date="2014" name="J. Gen. Appl. Microbiol.">
        <title>The early diverging ascomycetous budding yeast Saitoella complicata has three histone deacetylases belonging to the Clr6, Hos2, and Rpd3 lineages.</title>
        <authorList>
            <person name="Nishida H."/>
            <person name="Matsumoto T."/>
            <person name="Kondo S."/>
            <person name="Hamamoto M."/>
            <person name="Yoshikawa H."/>
        </authorList>
    </citation>
    <scope>NUCLEOTIDE SEQUENCE [LARGE SCALE GENOMIC DNA]</scope>
    <source>
        <strain evidence="2 3">NRRL Y-17804</strain>
    </source>
</reference>
<evidence type="ECO:0000313" key="3">
    <source>
        <dbReference type="Proteomes" id="UP000033140"/>
    </source>
</evidence>
<dbReference type="EMBL" id="BACD03000031">
    <property type="protein sequence ID" value="GAO50286.1"/>
    <property type="molecule type" value="Genomic_DNA"/>
</dbReference>
<evidence type="ECO:0000313" key="2">
    <source>
        <dbReference type="EMBL" id="GAO50286.1"/>
    </source>
</evidence>
<dbReference type="Gene3D" id="1.25.40.10">
    <property type="entry name" value="Tetratricopeptide repeat domain"/>
    <property type="match status" value="1"/>
</dbReference>
<reference evidence="2 3" key="1">
    <citation type="journal article" date="2011" name="J. Gen. Appl. Microbiol.">
        <title>Draft genome sequencing of the enigmatic yeast Saitoella complicata.</title>
        <authorList>
            <person name="Nishida H."/>
            <person name="Hamamoto M."/>
            <person name="Sugiyama J."/>
        </authorList>
    </citation>
    <scope>NUCLEOTIDE SEQUENCE [LARGE SCALE GENOMIC DNA]</scope>
    <source>
        <strain evidence="2 3">NRRL Y-17804</strain>
    </source>
</reference>
<feature type="compositionally biased region" description="Basic and acidic residues" evidence="1">
    <location>
        <begin position="489"/>
        <end position="498"/>
    </location>
</feature>
<dbReference type="Gene3D" id="3.80.10.10">
    <property type="entry name" value="Ribonuclease Inhibitor"/>
    <property type="match status" value="1"/>
</dbReference>
<dbReference type="SUPFAM" id="SSF52047">
    <property type="entry name" value="RNI-like"/>
    <property type="match status" value="1"/>
</dbReference>
<dbReference type="InterPro" id="IPR011990">
    <property type="entry name" value="TPR-like_helical_dom_sf"/>
</dbReference>
<keyword evidence="3" id="KW-1185">Reference proteome</keyword>
<sequence>MPLDSVDCGVKQGLHPLINLYTKIPVRRPVAIGRATMRPFTRLPLRSSPIRPSTLSKTLIFNGPSAASVRHISFRDRFILESRTALKIIAFSSTAVSLIILGTYYGTHIYLESTEPTPKEFPWRARELLRSVRVGQDWMNDDARAMTWARNALEECGLPLETPNLEEEAKTKTDAFMKGWVFAVQKYAYTLGRTGQASEAVRLYELALKLAPKHLLSPEELSDIYRNLGDHQSRTPDVVSAESNLLEAYNLALNSLHPLPPNSPALVPDPKTSPNTSQQLINASLSLGLLYAKTSRLDLALPTLLSVFRAQKFLSAKSITTKGKPAQPDPHALCAEAATQTHLAEILAVLHQNDRALSFASTASTLAKRGLEIASARKDTTFCGECAGVAENVKGLLLEMDGRLEEALEAFLAATDSAEVARDMVGRRMYVGNVKRVNDVKAKAVLPLITSLLSSKSYQRPSRSPPSFTKLPSIRETSTCPAPPMHDLQPPDHDHHEASTDVVEQLSWGFCPPELLERILFYVCIRANSNNESKNRGAILLVNRIWYICGLRWVYARPELHTDNIINFASTISKPHSSIGELVRRLDLRRITHGTKNSSSSRLIRKCSRNMEAFYAPQRGLGFSALRSIGSCLNLRYLELSTVSETIELKYLCEAIEKLDKLESVSLPKHSILSAETTVRWPPALQHIGLSGGIGDRFLTEPDIPRTVTSLSFTHLPNITLEGFYGLLDKIGPQLNRLRVEYPMRLLPQDGLDLVLLKCPHLESLAVYVDYISSQMFRNIPESHPLCILTMESSGGLFSTKIKPDDVTDAILNNCLPRLRSLRFNIKLGWRTESSDVKDLVELLEDQRGELFQSVY</sequence>
<protein>
    <submittedName>
        <fullName evidence="2">Uncharacterized protein</fullName>
    </submittedName>
</protein>
<dbReference type="STRING" id="698492.A0A0E9NKQ2"/>
<dbReference type="AlphaFoldDB" id="A0A0E9NKQ2"/>